<dbReference type="Gene3D" id="4.10.60.10">
    <property type="entry name" value="Zinc finger, CCHC-type"/>
    <property type="match status" value="1"/>
</dbReference>
<dbReference type="VEuPathDB" id="VectorBase:AMIN006660"/>
<dbReference type="STRING" id="112268.A0A182W8I6"/>
<dbReference type="Gene3D" id="3.60.10.10">
    <property type="entry name" value="Endonuclease/exonuclease/phosphatase"/>
    <property type="match status" value="1"/>
</dbReference>
<keyword evidence="1" id="KW-0863">Zinc-finger</keyword>
<evidence type="ECO:0000313" key="4">
    <source>
        <dbReference type="EnsemblMetazoa" id="AMIN006660-PA"/>
    </source>
</evidence>
<evidence type="ECO:0000313" key="5">
    <source>
        <dbReference type="Proteomes" id="UP000075920"/>
    </source>
</evidence>
<feature type="domain" description="CCHC-type" evidence="3">
    <location>
        <begin position="338"/>
        <end position="351"/>
    </location>
</feature>
<reference evidence="5" key="1">
    <citation type="submission" date="2013-03" db="EMBL/GenBank/DDBJ databases">
        <title>The Genome Sequence of Anopheles minimus MINIMUS1.</title>
        <authorList>
            <consortium name="The Broad Institute Genomics Platform"/>
            <person name="Neafsey D.E."/>
            <person name="Walton C."/>
            <person name="Walker B."/>
            <person name="Young S.K."/>
            <person name="Zeng Q."/>
            <person name="Gargeya S."/>
            <person name="Fitzgerald M."/>
            <person name="Haas B."/>
            <person name="Abouelleil A."/>
            <person name="Allen A.W."/>
            <person name="Alvarado L."/>
            <person name="Arachchi H.M."/>
            <person name="Berlin A.M."/>
            <person name="Chapman S.B."/>
            <person name="Gainer-Dewar J."/>
            <person name="Goldberg J."/>
            <person name="Griggs A."/>
            <person name="Gujja S."/>
            <person name="Hansen M."/>
            <person name="Howarth C."/>
            <person name="Imamovic A."/>
            <person name="Ireland A."/>
            <person name="Larimer J."/>
            <person name="McCowan C."/>
            <person name="Murphy C."/>
            <person name="Pearson M."/>
            <person name="Poon T.W."/>
            <person name="Priest M."/>
            <person name="Roberts A."/>
            <person name="Saif S."/>
            <person name="Shea T."/>
            <person name="Sisk P."/>
            <person name="Sykes S."/>
            <person name="Wortman J."/>
            <person name="Nusbaum C."/>
            <person name="Birren B."/>
        </authorList>
    </citation>
    <scope>NUCLEOTIDE SEQUENCE [LARGE SCALE GENOMIC DNA]</scope>
    <source>
        <strain evidence="5">MINIMUS1</strain>
    </source>
</reference>
<dbReference type="SMART" id="SM00343">
    <property type="entry name" value="ZnF_C2HC"/>
    <property type="match status" value="2"/>
</dbReference>
<dbReference type="InterPro" id="IPR036691">
    <property type="entry name" value="Endo/exonu/phosph_ase_sf"/>
</dbReference>
<sequence length="471" mass="51307">MCCLPVPSPQQFMIQFKGEVEMVHDDDTEVEVRLENDGKWLSSPPSTESETDLEAEYVNENSNVIAAAAAAATVATAAAASAIWRDGGNGGRRFVGRGCAAQVDRAQTSQQQQQAKQTAQARAPQRQTTAGPSASQRQRQVEPQRQQRPTKLDAIEVTPKEGQTWHATYGLVRAAAELADLADVLGVGKRSSRNRLVMEIAEGADSMAVYRRVLEVCNTNNIPCRLVTTKVELRIAEVDPLAKAKDVAEALSQLLEEQVLEEEVQLREAWKGTQTARVRVMERAAELAAGKTVKVMYTSCLVTVQQPFTTGRQRCFRCLNFGHLQAKCRSEVDRSTTCIRCGEPGHLARTCTAPPRLQGLKVLQINLGRGRAAQDMMLQTARELGAQVILASELFHAPRDNARWVVDEQQSVAIVATGTHPIQRHWGSAAPGIVVATIAGITFTSCYAAPSLGAMEYEAYIEAVQMSLVGT</sequence>
<organism evidence="4 5">
    <name type="scientific">Anopheles minimus</name>
    <dbReference type="NCBI Taxonomy" id="112268"/>
    <lineage>
        <taxon>Eukaryota</taxon>
        <taxon>Metazoa</taxon>
        <taxon>Ecdysozoa</taxon>
        <taxon>Arthropoda</taxon>
        <taxon>Hexapoda</taxon>
        <taxon>Insecta</taxon>
        <taxon>Pterygota</taxon>
        <taxon>Neoptera</taxon>
        <taxon>Endopterygota</taxon>
        <taxon>Diptera</taxon>
        <taxon>Nematocera</taxon>
        <taxon>Culicoidea</taxon>
        <taxon>Culicidae</taxon>
        <taxon>Anophelinae</taxon>
        <taxon>Anopheles</taxon>
    </lineage>
</organism>
<keyword evidence="5" id="KW-1185">Reference proteome</keyword>
<dbReference type="SUPFAM" id="SSF57756">
    <property type="entry name" value="Retrovirus zinc finger-like domains"/>
    <property type="match status" value="1"/>
</dbReference>
<reference evidence="4" key="2">
    <citation type="submission" date="2020-05" db="UniProtKB">
        <authorList>
            <consortium name="EnsemblMetazoa"/>
        </authorList>
    </citation>
    <scope>IDENTIFICATION</scope>
    <source>
        <strain evidence="4">MINIMUS1</strain>
    </source>
</reference>
<dbReference type="GO" id="GO:0008270">
    <property type="term" value="F:zinc ion binding"/>
    <property type="evidence" value="ECO:0007669"/>
    <property type="project" value="UniProtKB-KW"/>
</dbReference>
<dbReference type="InterPro" id="IPR001878">
    <property type="entry name" value="Znf_CCHC"/>
</dbReference>
<dbReference type="Proteomes" id="UP000075920">
    <property type="component" value="Unassembled WGS sequence"/>
</dbReference>
<keyword evidence="1" id="KW-0479">Metal-binding</keyword>
<protein>
    <recommendedName>
        <fullName evidence="3">CCHC-type domain-containing protein</fullName>
    </recommendedName>
</protein>
<evidence type="ECO:0000256" key="2">
    <source>
        <dbReference type="SAM" id="MobiDB-lite"/>
    </source>
</evidence>
<feature type="region of interest" description="Disordered" evidence="2">
    <location>
        <begin position="105"/>
        <end position="157"/>
    </location>
</feature>
<evidence type="ECO:0000256" key="1">
    <source>
        <dbReference type="PROSITE-ProRule" id="PRU00047"/>
    </source>
</evidence>
<dbReference type="AlphaFoldDB" id="A0A182W8I6"/>
<dbReference type="InterPro" id="IPR036875">
    <property type="entry name" value="Znf_CCHC_sf"/>
</dbReference>
<accession>A0A182W8I6</accession>
<keyword evidence="1" id="KW-0862">Zinc</keyword>
<dbReference type="SUPFAM" id="SSF56219">
    <property type="entry name" value="DNase I-like"/>
    <property type="match status" value="1"/>
</dbReference>
<feature type="compositionally biased region" description="Low complexity" evidence="2">
    <location>
        <begin position="105"/>
        <end position="147"/>
    </location>
</feature>
<dbReference type="EnsemblMetazoa" id="AMIN006660-RA">
    <property type="protein sequence ID" value="AMIN006660-PA"/>
    <property type="gene ID" value="AMIN006660"/>
</dbReference>
<evidence type="ECO:0000259" key="3">
    <source>
        <dbReference type="PROSITE" id="PS50158"/>
    </source>
</evidence>
<dbReference type="GO" id="GO:0003676">
    <property type="term" value="F:nucleic acid binding"/>
    <property type="evidence" value="ECO:0007669"/>
    <property type="project" value="InterPro"/>
</dbReference>
<dbReference type="Pfam" id="PF00098">
    <property type="entry name" value="zf-CCHC"/>
    <property type="match status" value="1"/>
</dbReference>
<dbReference type="PROSITE" id="PS50158">
    <property type="entry name" value="ZF_CCHC"/>
    <property type="match status" value="1"/>
</dbReference>
<name>A0A182W8I6_9DIPT</name>
<proteinExistence type="predicted"/>